<comment type="subcellular location">
    <subcellularLocation>
        <location evidence="1">Membrane</location>
        <topology evidence="1">Single-pass membrane protein</topology>
    </subcellularLocation>
</comment>
<organism evidence="7 8">
    <name type="scientific">Peltaster fructicola</name>
    <dbReference type="NCBI Taxonomy" id="286661"/>
    <lineage>
        <taxon>Eukaryota</taxon>
        <taxon>Fungi</taxon>
        <taxon>Dikarya</taxon>
        <taxon>Ascomycota</taxon>
        <taxon>Pezizomycotina</taxon>
        <taxon>Dothideomycetes</taxon>
        <taxon>Dothideomycetes incertae sedis</taxon>
        <taxon>Peltaster</taxon>
    </lineage>
</organism>
<evidence type="ECO:0000313" key="7">
    <source>
        <dbReference type="EMBL" id="QIW94676.1"/>
    </source>
</evidence>
<dbReference type="Proteomes" id="UP000503462">
    <property type="component" value="Chromosome 1"/>
</dbReference>
<dbReference type="PANTHER" id="PTHR12883">
    <property type="entry name" value="ADIPOCYTE-SPECIFIC PROTEIN 4-RELATED"/>
    <property type="match status" value="1"/>
</dbReference>
<feature type="compositionally biased region" description="Basic and acidic residues" evidence="5">
    <location>
        <begin position="376"/>
        <end position="422"/>
    </location>
</feature>
<dbReference type="PANTHER" id="PTHR12883:SF0">
    <property type="entry name" value="PAT COMPLEX SUBUNIT CCDC47"/>
    <property type="match status" value="1"/>
</dbReference>
<reference evidence="7 8" key="1">
    <citation type="journal article" date="2016" name="Sci. Rep.">
        <title>Peltaster fructicola genome reveals evolution from an invasive phytopathogen to an ectophytic parasite.</title>
        <authorList>
            <person name="Xu C."/>
            <person name="Chen H."/>
            <person name="Gleason M.L."/>
            <person name="Xu J.R."/>
            <person name="Liu H."/>
            <person name="Zhang R."/>
            <person name="Sun G."/>
        </authorList>
    </citation>
    <scope>NUCLEOTIDE SEQUENCE [LARGE SCALE GENOMIC DNA]</scope>
    <source>
        <strain evidence="7 8">LNHT1506</strain>
    </source>
</reference>
<sequence>MADLLKGLFGGASKVSSAVASDADFADFATAASPSAPVHAATSAFTAATATATRGLNGFLAQGQINTAGRPYTAWYRIWERTTLADFYQELAILPIILLIILVHLWGVSSNRARARKWAADHAPILEREFAVVGHKEGQTGKSDDILKENGSNVFTTYATGRQNIAFVDVKITLNKRYNPLSWLADHALAFAMDSMPAPIERVEASAHAFDGKEKVIAPQAAAVKDSAYDGFVWAVVHKNEMNKLRSDRYDLSLTATKDHPKLPDWATVMTESAEITDALLTPDLIKAITEAGQDFEALIITDQPVDAPKKLDDLVPRKRIGLSVRLNNKTPATALFSAFLHLPDQLVSIGHFRPEAMRRVRATREEEIRKLRKITEDEKSEERKLQSEKLKKQERDSKLGRMSADEQKKFLQKEREAEQRKSMKKRTTRG</sequence>
<evidence type="ECO:0000256" key="6">
    <source>
        <dbReference type="SAM" id="Phobius"/>
    </source>
</evidence>
<dbReference type="OrthoDB" id="10039147at2759"/>
<accession>A0A6H0XIX5</accession>
<evidence type="ECO:0008006" key="9">
    <source>
        <dbReference type="Google" id="ProtNLM"/>
    </source>
</evidence>
<keyword evidence="2 6" id="KW-0812">Transmembrane</keyword>
<evidence type="ECO:0000256" key="2">
    <source>
        <dbReference type="ARBA" id="ARBA00022692"/>
    </source>
</evidence>
<evidence type="ECO:0000256" key="3">
    <source>
        <dbReference type="ARBA" id="ARBA00022989"/>
    </source>
</evidence>
<dbReference type="InterPro" id="IPR012879">
    <property type="entry name" value="CCDC47"/>
</dbReference>
<evidence type="ECO:0000256" key="5">
    <source>
        <dbReference type="SAM" id="MobiDB-lite"/>
    </source>
</evidence>
<evidence type="ECO:0000256" key="4">
    <source>
        <dbReference type="ARBA" id="ARBA00023136"/>
    </source>
</evidence>
<dbReference type="AlphaFoldDB" id="A0A6H0XIX5"/>
<keyword evidence="4 6" id="KW-0472">Membrane</keyword>
<dbReference type="GO" id="GO:0005783">
    <property type="term" value="C:endoplasmic reticulum"/>
    <property type="evidence" value="ECO:0007669"/>
    <property type="project" value="InterPro"/>
</dbReference>
<dbReference type="Pfam" id="PF07946">
    <property type="entry name" value="CCDC47"/>
    <property type="match status" value="1"/>
</dbReference>
<evidence type="ECO:0000256" key="1">
    <source>
        <dbReference type="ARBA" id="ARBA00004167"/>
    </source>
</evidence>
<dbReference type="GO" id="GO:0005509">
    <property type="term" value="F:calcium ion binding"/>
    <property type="evidence" value="ECO:0007669"/>
    <property type="project" value="InterPro"/>
</dbReference>
<keyword evidence="8" id="KW-1185">Reference proteome</keyword>
<keyword evidence="3 6" id="KW-1133">Transmembrane helix</keyword>
<name>A0A6H0XIX5_9PEZI</name>
<dbReference type="EMBL" id="CP051139">
    <property type="protein sequence ID" value="QIW94676.1"/>
    <property type="molecule type" value="Genomic_DNA"/>
</dbReference>
<dbReference type="GO" id="GO:0016020">
    <property type="term" value="C:membrane"/>
    <property type="evidence" value="ECO:0007669"/>
    <property type="project" value="UniProtKB-SubCell"/>
</dbReference>
<evidence type="ECO:0000313" key="8">
    <source>
        <dbReference type="Proteomes" id="UP000503462"/>
    </source>
</evidence>
<proteinExistence type="predicted"/>
<feature type="region of interest" description="Disordered" evidence="5">
    <location>
        <begin position="376"/>
        <end position="431"/>
    </location>
</feature>
<protein>
    <recommendedName>
        <fullName evidence="9">DUF1682 domain protein</fullName>
    </recommendedName>
</protein>
<gene>
    <name evidence="7" type="ORF">AMS68_000194</name>
</gene>
<feature type="transmembrane region" description="Helical" evidence="6">
    <location>
        <begin position="87"/>
        <end position="108"/>
    </location>
</feature>
<dbReference type="GO" id="GO:0032469">
    <property type="term" value="P:endoplasmic reticulum calcium ion homeostasis"/>
    <property type="evidence" value="ECO:0007669"/>
    <property type="project" value="InterPro"/>
</dbReference>